<protein>
    <submittedName>
        <fullName evidence="2">Uncharacterized protein</fullName>
    </submittedName>
</protein>
<feature type="compositionally biased region" description="Pro residues" evidence="1">
    <location>
        <begin position="26"/>
        <end position="37"/>
    </location>
</feature>
<sequence>MLPELLTLPTSSTIPTTSTNQSPTNSPTPCPPPPPPPKPHHHGKKPPTLTTRMSTTEDKRDLLLTEVRSLQAEQLKLLTTVNSNTWSIDADKFFAELSNSVKDLGSRIEVLEAATTTALPQALLCEKVGGPTATTSFHTTRVHMRGTLISITPWSRVSLNVMSCILLL</sequence>
<dbReference type="Proteomes" id="UP000823388">
    <property type="component" value="Chromosome 7K"/>
</dbReference>
<comment type="caution">
    <text evidence="2">The sequence shown here is derived from an EMBL/GenBank/DDBJ whole genome shotgun (WGS) entry which is preliminary data.</text>
</comment>
<evidence type="ECO:0000313" key="3">
    <source>
        <dbReference type="Proteomes" id="UP000823388"/>
    </source>
</evidence>
<proteinExistence type="predicted"/>
<feature type="region of interest" description="Disordered" evidence="1">
    <location>
        <begin position="1"/>
        <end position="55"/>
    </location>
</feature>
<dbReference type="AlphaFoldDB" id="A0A8T0Q5D6"/>
<reference evidence="2" key="1">
    <citation type="submission" date="2020-05" db="EMBL/GenBank/DDBJ databases">
        <title>WGS assembly of Panicum virgatum.</title>
        <authorList>
            <person name="Lovell J.T."/>
            <person name="Jenkins J."/>
            <person name="Shu S."/>
            <person name="Juenger T.E."/>
            <person name="Schmutz J."/>
        </authorList>
    </citation>
    <scope>NUCLEOTIDE SEQUENCE</scope>
    <source>
        <strain evidence="2">AP13</strain>
    </source>
</reference>
<name>A0A8T0Q5D6_PANVG</name>
<gene>
    <name evidence="2" type="ORF">PVAP13_7KG024309</name>
</gene>
<keyword evidence="3" id="KW-1185">Reference proteome</keyword>
<dbReference type="EMBL" id="CM029049">
    <property type="protein sequence ID" value="KAG2570117.1"/>
    <property type="molecule type" value="Genomic_DNA"/>
</dbReference>
<evidence type="ECO:0000256" key="1">
    <source>
        <dbReference type="SAM" id="MobiDB-lite"/>
    </source>
</evidence>
<accession>A0A8T0Q5D6</accession>
<organism evidence="2 3">
    <name type="scientific">Panicum virgatum</name>
    <name type="common">Blackwell switchgrass</name>
    <dbReference type="NCBI Taxonomy" id="38727"/>
    <lineage>
        <taxon>Eukaryota</taxon>
        <taxon>Viridiplantae</taxon>
        <taxon>Streptophyta</taxon>
        <taxon>Embryophyta</taxon>
        <taxon>Tracheophyta</taxon>
        <taxon>Spermatophyta</taxon>
        <taxon>Magnoliopsida</taxon>
        <taxon>Liliopsida</taxon>
        <taxon>Poales</taxon>
        <taxon>Poaceae</taxon>
        <taxon>PACMAD clade</taxon>
        <taxon>Panicoideae</taxon>
        <taxon>Panicodae</taxon>
        <taxon>Paniceae</taxon>
        <taxon>Panicinae</taxon>
        <taxon>Panicum</taxon>
        <taxon>Panicum sect. Hiantes</taxon>
    </lineage>
</organism>
<feature type="compositionally biased region" description="Low complexity" evidence="1">
    <location>
        <begin position="1"/>
        <end position="25"/>
    </location>
</feature>
<evidence type="ECO:0000313" key="2">
    <source>
        <dbReference type="EMBL" id="KAG2570117.1"/>
    </source>
</evidence>